<dbReference type="GO" id="GO:0005737">
    <property type="term" value="C:cytoplasm"/>
    <property type="evidence" value="ECO:0007669"/>
    <property type="project" value="UniProtKB-SubCell"/>
</dbReference>
<evidence type="ECO:0000256" key="5">
    <source>
        <dbReference type="ARBA" id="ARBA00022801"/>
    </source>
</evidence>
<evidence type="ECO:0000313" key="13">
    <source>
        <dbReference type="Proteomes" id="UP000216840"/>
    </source>
</evidence>
<dbReference type="Proteomes" id="UP000216840">
    <property type="component" value="Unassembled WGS sequence"/>
</dbReference>
<evidence type="ECO:0000256" key="4">
    <source>
        <dbReference type="ARBA" id="ARBA00022670"/>
    </source>
</evidence>
<dbReference type="EMBL" id="NGJN01000003">
    <property type="protein sequence ID" value="OZV69099.1"/>
    <property type="molecule type" value="Genomic_DNA"/>
</dbReference>
<dbReference type="InterPro" id="IPR036034">
    <property type="entry name" value="PDZ_sf"/>
</dbReference>
<dbReference type="OrthoDB" id="9815657at2"/>
<dbReference type="SUPFAM" id="SSF52096">
    <property type="entry name" value="ClpP/crotonase"/>
    <property type="match status" value="1"/>
</dbReference>
<dbReference type="Pfam" id="PF26550">
    <property type="entry name" value="Tricorn_2nd"/>
    <property type="match status" value="1"/>
</dbReference>
<evidence type="ECO:0000256" key="1">
    <source>
        <dbReference type="ARBA" id="ARBA00004496"/>
    </source>
</evidence>
<evidence type="ECO:0000259" key="11">
    <source>
        <dbReference type="SMART" id="SM00245"/>
    </source>
</evidence>
<dbReference type="SUPFAM" id="SSF50156">
    <property type="entry name" value="PDZ domain-like"/>
    <property type="match status" value="1"/>
</dbReference>
<dbReference type="AlphaFoldDB" id="A0A265UUV9"/>
<dbReference type="Gene3D" id="2.130.10.10">
    <property type="entry name" value="YVTN repeat-like/Quinoprotein amine dehydrogenase"/>
    <property type="match status" value="1"/>
</dbReference>
<feature type="region of interest" description="Disordered" evidence="9">
    <location>
        <begin position="547"/>
        <end position="567"/>
    </location>
</feature>
<dbReference type="CDD" id="cd07562">
    <property type="entry name" value="Peptidase_S41_TRI"/>
    <property type="match status" value="1"/>
</dbReference>
<comment type="similarity">
    <text evidence="2 7">Belongs to the peptidase S41B family.</text>
</comment>
<comment type="subcellular location">
    <subcellularLocation>
        <location evidence="1 7">Cytoplasm</location>
    </subcellularLocation>
</comment>
<accession>A0A265UUV9</accession>
<feature type="signal peptide" evidence="10">
    <location>
        <begin position="1"/>
        <end position="21"/>
    </location>
</feature>
<dbReference type="RefSeq" id="WP_094967871.1">
    <property type="nucleotide sequence ID" value="NZ_NGJN01000003.1"/>
</dbReference>
<dbReference type="InterPro" id="IPR029045">
    <property type="entry name" value="ClpP/crotonase-like_dom_sf"/>
</dbReference>
<evidence type="ECO:0000256" key="8">
    <source>
        <dbReference type="PIRSR" id="PIRSR036421-1"/>
    </source>
</evidence>
<dbReference type="GO" id="GO:0006508">
    <property type="term" value="P:proteolysis"/>
    <property type="evidence" value="ECO:0007669"/>
    <property type="project" value="UniProtKB-UniRule"/>
</dbReference>
<evidence type="ECO:0000256" key="10">
    <source>
        <dbReference type="SAM" id="SignalP"/>
    </source>
</evidence>
<keyword evidence="3 7" id="KW-0963">Cytoplasm</keyword>
<dbReference type="InterPro" id="IPR012393">
    <property type="entry name" value="Tricorn_protease"/>
</dbReference>
<feature type="active site" description="Charge relay system" evidence="8">
    <location>
        <position position="749"/>
    </location>
</feature>
<dbReference type="Gene3D" id="2.120.10.60">
    <property type="entry name" value="Tricorn protease N-terminal domain"/>
    <property type="match status" value="1"/>
</dbReference>
<keyword evidence="4 7" id="KW-0645">Protease</keyword>
<dbReference type="InterPro" id="IPR028204">
    <property type="entry name" value="Tricorn_C1"/>
</dbReference>
<comment type="function">
    <text evidence="7">Degrades oligopeptides.</text>
</comment>
<feature type="chain" id="PRO_5012515073" description="Tricorn protease homolog" evidence="10">
    <location>
        <begin position="22"/>
        <end position="1081"/>
    </location>
</feature>
<dbReference type="PIRSF" id="PIRSF036421">
    <property type="entry name" value="Tricorn_protease"/>
    <property type="match status" value="1"/>
</dbReference>
<evidence type="ECO:0000256" key="6">
    <source>
        <dbReference type="ARBA" id="ARBA00022825"/>
    </source>
</evidence>
<feature type="active site" description="Charge relay system" evidence="8">
    <location>
        <position position="1029"/>
    </location>
</feature>
<keyword evidence="5 7" id="KW-0378">Hydrolase</keyword>
<dbReference type="Pfam" id="PF14684">
    <property type="entry name" value="Tricorn_C1"/>
    <property type="match status" value="1"/>
</dbReference>
<dbReference type="InterPro" id="IPR005151">
    <property type="entry name" value="Tail-specific_protease"/>
</dbReference>
<dbReference type="InterPro" id="IPR015943">
    <property type="entry name" value="WD40/YVTN_repeat-like_dom_sf"/>
</dbReference>
<evidence type="ECO:0000256" key="3">
    <source>
        <dbReference type="ARBA" id="ARBA00022490"/>
    </source>
</evidence>
<keyword evidence="10" id="KW-0732">Signal</keyword>
<dbReference type="GO" id="GO:0008236">
    <property type="term" value="F:serine-type peptidase activity"/>
    <property type="evidence" value="ECO:0007669"/>
    <property type="project" value="UniProtKB-UniRule"/>
</dbReference>
<dbReference type="EC" id="3.4.21.-" evidence="7"/>
<proteinExistence type="inferred from homology"/>
<protein>
    <recommendedName>
        <fullName evidence="7">Tricorn protease homolog</fullName>
        <ecNumber evidence="7">3.4.21.-</ecNumber>
    </recommendedName>
</protein>
<comment type="caution">
    <text evidence="12">The sequence shown here is derived from an EMBL/GenBank/DDBJ whole genome shotgun (WGS) entry which is preliminary data.</text>
</comment>
<dbReference type="PANTHER" id="PTHR43253:SF1">
    <property type="entry name" value="TRICORN PROTEASE HOMOLOG 2-RELATED"/>
    <property type="match status" value="1"/>
</dbReference>
<dbReference type="SUPFAM" id="SSF82171">
    <property type="entry name" value="DPP6 N-terminal domain-like"/>
    <property type="match status" value="2"/>
</dbReference>
<dbReference type="Pfam" id="PF03572">
    <property type="entry name" value="Peptidase_S41"/>
    <property type="match status" value="1"/>
</dbReference>
<gene>
    <name evidence="12" type="ORF">CA834_06460</name>
</gene>
<dbReference type="Gene3D" id="3.90.226.10">
    <property type="entry name" value="2-enoyl-CoA Hydratase, Chain A, domain 1"/>
    <property type="match status" value="1"/>
</dbReference>
<feature type="active site" description="Nucleophile" evidence="8">
    <location>
        <position position="971"/>
    </location>
</feature>
<keyword evidence="13" id="KW-1185">Reference proteome</keyword>
<name>A0A265UUV9_9FLAO</name>
<evidence type="ECO:0000256" key="7">
    <source>
        <dbReference type="PIRNR" id="PIRNR036421"/>
    </source>
</evidence>
<evidence type="ECO:0000256" key="9">
    <source>
        <dbReference type="SAM" id="MobiDB-lite"/>
    </source>
</evidence>
<dbReference type="Pfam" id="PF26549">
    <property type="entry name" value="Tricorn_N"/>
    <property type="match status" value="1"/>
</dbReference>
<feature type="domain" description="Tail specific protease" evidence="11">
    <location>
        <begin position="850"/>
        <end position="1040"/>
    </location>
</feature>
<dbReference type="Pfam" id="PF14685">
    <property type="entry name" value="PDZ_Tricorn"/>
    <property type="match status" value="1"/>
</dbReference>
<dbReference type="Gene3D" id="2.30.42.10">
    <property type="match status" value="1"/>
</dbReference>
<dbReference type="InterPro" id="IPR029414">
    <property type="entry name" value="Tricorn_PDZ"/>
</dbReference>
<dbReference type="Gene3D" id="3.30.750.44">
    <property type="match status" value="1"/>
</dbReference>
<reference evidence="12 13" key="1">
    <citation type="submission" date="2017-05" db="EMBL/GenBank/DDBJ databases">
        <title>The draft genome sequence of Idiomarina salinarum WNB302.</title>
        <authorList>
            <person name="Sun Y."/>
            <person name="Chen B."/>
            <person name="Du Z."/>
        </authorList>
    </citation>
    <scope>NUCLEOTIDE SEQUENCE [LARGE SCALE GENOMIC DNA]</scope>
    <source>
        <strain evidence="12 13">WNB302</strain>
    </source>
</reference>
<organism evidence="12 13">
    <name type="scientific">Winogradskyella aurantia</name>
    <dbReference type="NCBI Taxonomy" id="1915063"/>
    <lineage>
        <taxon>Bacteria</taxon>
        <taxon>Pseudomonadati</taxon>
        <taxon>Bacteroidota</taxon>
        <taxon>Flavobacteriia</taxon>
        <taxon>Flavobacteriales</taxon>
        <taxon>Flavobacteriaceae</taxon>
        <taxon>Winogradskyella</taxon>
    </lineage>
</organism>
<evidence type="ECO:0000313" key="12">
    <source>
        <dbReference type="EMBL" id="OZV69099.1"/>
    </source>
</evidence>
<dbReference type="PANTHER" id="PTHR43253">
    <property type="entry name" value="TRICORN PROTEASE HOMOLOG 2-RELATED"/>
    <property type="match status" value="1"/>
</dbReference>
<sequence>MKKSVAFLITFIYLGSLSAQISGKLMQHPDVSSTHITFSYGDDIWIVPKSGGIANRLSSPEGSEGFPRFSPTGEMIAYTANYNGNNDVYVINVNGGIPKRLTYHGMNDRVLGWTPDGQAVLFASSRESGRQRFSQFFTVPVKGGAPEKLKVPYGEYASFSNDGSKLAYTDRSRVARNWKRYRGGTAPDILIFDLKTYKTENITNNTANDELPMWVGESIYYMSDVGSNKRNNLWKYDMNTKENSQLTQFKDFDITYPASSNTEIVFEAGGDIYLYNIANKTTDKINIKIISDQKQRIPELKKVSDFMQNATVSPDGNRVVVQARGELFNLPATEGFFSNLTNTSGVAERSPAWSPDGKYVACWSDVDGEYQLLLYDMSGNEKPKKITKHKNGFFYTIHWSPDSKKIAYVDQAMNITFLNVESGKEVIVDKGKYMFHGDLSNFSVSWSPDSNFFAYSRGVNNRVRSAIFVYNIDKGLKTQLTSGYYSDNFPAFSEDGKYLFFITSRTFQPVYSDMDNTFIYPNSSNLAVATLAKSTASLMPVKNDSVEIKSEDDKADDKDKDKKADDKKEISKTTIDYDGFENRIEMLKVPAGNYTNLSAVKGKLLFIKLPNSGSEPANSPALHYYDFKTNEVKMVMENVYNYMVASKGEKVLLMQGTKLAVVTIGEKQKIDKTVPVEGMTMTVVPEDEWQQIFNDVWRFERDFFYDPNMHGVNWELMRKRYGTLVKQANSRNDVNIIIGDLIAELDASHTYNGGGDIERSELINVGYLGADFKVNNGAYQITEIVSGAEWDAEVRSPLTKPGIDIKEGDYILAINGTPLDIQKPISAALQGLADTAVQLSVSSTPNMKDAKHIIVKTLSSETRLRHLNWVEANRKRVDAATDGKVGYIYVRSTGVDGQNELVRQFYAQMDKEGMIIDERFNSGGQIPDRFIELLDRKPLAFWAVRDGNDWAWPPAGNFGAKVMLINGFSGSGGDAFPDYFRKRGLGPLIGTRTWGGLIGISGAPELIDNGSVTVPTFRMYDPTGEWFKEGHGVDPDIKVVEDFESLANGKDAQLEAGIKEILNQMKTNFKAPQRPAYENRN</sequence>
<keyword evidence="6 7" id="KW-0720">Serine protease</keyword>
<dbReference type="SMART" id="SM00245">
    <property type="entry name" value="TSPc"/>
    <property type="match status" value="1"/>
</dbReference>
<evidence type="ECO:0000256" key="2">
    <source>
        <dbReference type="ARBA" id="ARBA00008524"/>
    </source>
</evidence>